<reference evidence="4 5" key="1">
    <citation type="journal article" date="2019" name="Nat. Microbiol.">
        <title>Mediterranean grassland soil C-N compound turnover is dependent on rainfall and depth, and is mediated by genomically divergent microorganisms.</title>
        <authorList>
            <person name="Diamond S."/>
            <person name="Andeer P.F."/>
            <person name="Li Z."/>
            <person name="Crits-Christoph A."/>
            <person name="Burstein D."/>
            <person name="Anantharaman K."/>
            <person name="Lane K.R."/>
            <person name="Thomas B.C."/>
            <person name="Pan C."/>
            <person name="Northen T.R."/>
            <person name="Banfield J.F."/>
        </authorList>
    </citation>
    <scope>NUCLEOTIDE SEQUENCE [LARGE SCALE GENOMIC DNA]</scope>
    <source>
        <strain evidence="4">WS_11</strain>
    </source>
</reference>
<feature type="domain" description="PEGA" evidence="3">
    <location>
        <begin position="280"/>
        <end position="313"/>
    </location>
</feature>
<comment type="caution">
    <text evidence="4">The sequence shown here is derived from an EMBL/GenBank/DDBJ whole genome shotgun (WGS) entry which is preliminary data.</text>
</comment>
<dbReference type="Pfam" id="PF08308">
    <property type="entry name" value="PEGA"/>
    <property type="match status" value="3"/>
</dbReference>
<feature type="compositionally biased region" description="Low complexity" evidence="1">
    <location>
        <begin position="1"/>
        <end position="22"/>
    </location>
</feature>
<evidence type="ECO:0000256" key="2">
    <source>
        <dbReference type="SAM" id="Phobius"/>
    </source>
</evidence>
<evidence type="ECO:0000313" key="4">
    <source>
        <dbReference type="EMBL" id="TMQ74257.1"/>
    </source>
</evidence>
<protein>
    <submittedName>
        <fullName evidence="4">PEGA domain-containing protein</fullName>
    </submittedName>
</protein>
<feature type="domain" description="PEGA" evidence="3">
    <location>
        <begin position="122"/>
        <end position="162"/>
    </location>
</feature>
<sequence>MMPAPAIEEAPVAHPPVAEAPIPAAPPSPAEPASTAETLPRRARAVPVLPRRPAWPTTQQLSRRQVPPWRRPWILAAGVLALFAGGWLLATLQDSRPSRTNATEGRWSGALHALGLGGPRFTVTVNSRPPGAWITLDGNSPTVRTPAELSLTPGEHTVGLSFSDQGGSSYTVRGLKGEHQTIDGALWGALEVFSPNQVGVVAVSVDGEVRGFAPLRVDSLTPGVHEVRFSGPGVVSWGQTVDIRVGETKDLLARARPSPASGVLQVQASLTDEAGSQPLKGAQVWIDGDPRGVTPLTLELPRGPHSVRLMSKGTQAPIQVIDLPGGNQRFAVFELGLDVDVPKLAADVPARVSLEHPQVISATLAGVPPSEVREMWLHAQAGDGPWRRYSMTLMPSTDAMVGVTVFPRAAFDERGTARYYLSAGYGQGEEAFTEIRTVQAEKPAGR</sequence>
<feature type="region of interest" description="Disordered" evidence="1">
    <location>
        <begin position="1"/>
        <end position="51"/>
    </location>
</feature>
<name>A0A538UEH3_UNCEI</name>
<feature type="domain" description="PEGA" evidence="3">
    <location>
        <begin position="203"/>
        <end position="249"/>
    </location>
</feature>
<keyword evidence="2" id="KW-0472">Membrane</keyword>
<organism evidence="4 5">
    <name type="scientific">Eiseniibacteriota bacterium</name>
    <dbReference type="NCBI Taxonomy" id="2212470"/>
    <lineage>
        <taxon>Bacteria</taxon>
        <taxon>Candidatus Eiseniibacteriota</taxon>
    </lineage>
</organism>
<dbReference type="Proteomes" id="UP000319771">
    <property type="component" value="Unassembled WGS sequence"/>
</dbReference>
<dbReference type="InterPro" id="IPR013229">
    <property type="entry name" value="PEGA"/>
</dbReference>
<dbReference type="AlphaFoldDB" id="A0A538UEH3"/>
<dbReference type="EMBL" id="VBPB01000005">
    <property type="protein sequence ID" value="TMQ74257.1"/>
    <property type="molecule type" value="Genomic_DNA"/>
</dbReference>
<dbReference type="PANTHER" id="PTHR36194:SF1">
    <property type="entry name" value="S-LAYER-LIKE PROTEIN"/>
    <property type="match status" value="1"/>
</dbReference>
<evidence type="ECO:0000313" key="5">
    <source>
        <dbReference type="Proteomes" id="UP000319771"/>
    </source>
</evidence>
<gene>
    <name evidence="4" type="ORF">E6K81_00535</name>
</gene>
<dbReference type="PANTHER" id="PTHR36194">
    <property type="entry name" value="S-LAYER-LIKE PROTEIN"/>
    <property type="match status" value="1"/>
</dbReference>
<keyword evidence="2" id="KW-0812">Transmembrane</keyword>
<keyword evidence="2" id="KW-1133">Transmembrane helix</keyword>
<proteinExistence type="predicted"/>
<accession>A0A538UEH3</accession>
<feature type="transmembrane region" description="Helical" evidence="2">
    <location>
        <begin position="73"/>
        <end position="90"/>
    </location>
</feature>
<evidence type="ECO:0000259" key="3">
    <source>
        <dbReference type="Pfam" id="PF08308"/>
    </source>
</evidence>
<evidence type="ECO:0000256" key="1">
    <source>
        <dbReference type="SAM" id="MobiDB-lite"/>
    </source>
</evidence>